<sequence>ARLTTHKAEQVGELLRGLGLRLIWFKVCRLDVRPLTDAGTCERVYVEFATGRRRNRRDTSEFDLHS</sequence>
<dbReference type="EMBL" id="GL891307">
    <property type="protein sequence ID" value="EGO54406.1"/>
    <property type="molecule type" value="Genomic_DNA"/>
</dbReference>
<dbReference type="HOGENOM" id="CLU_2929022_0_0_1"/>
<dbReference type="Proteomes" id="UP000008065">
    <property type="component" value="Unassembled WGS sequence"/>
</dbReference>
<feature type="non-terminal residue" evidence="1">
    <location>
        <position position="1"/>
    </location>
</feature>
<evidence type="ECO:0000313" key="2">
    <source>
        <dbReference type="Proteomes" id="UP000008065"/>
    </source>
</evidence>
<dbReference type="GeneID" id="20823487"/>
<name>F8MXD5_NEUT8</name>
<proteinExistence type="predicted"/>
<accession>F8MXD5</accession>
<organism evidence="1 2">
    <name type="scientific">Neurospora tetrasperma (strain FGSC 2508 / ATCC MYA-4615 / P0657)</name>
    <dbReference type="NCBI Taxonomy" id="510951"/>
    <lineage>
        <taxon>Eukaryota</taxon>
        <taxon>Fungi</taxon>
        <taxon>Dikarya</taxon>
        <taxon>Ascomycota</taxon>
        <taxon>Pezizomycotina</taxon>
        <taxon>Sordariomycetes</taxon>
        <taxon>Sordariomycetidae</taxon>
        <taxon>Sordariales</taxon>
        <taxon>Sordariaceae</taxon>
        <taxon>Neurospora</taxon>
    </lineage>
</organism>
<gene>
    <name evidence="1" type="ORF">NEUTE1DRAFT_118171</name>
</gene>
<reference evidence="2" key="1">
    <citation type="journal article" date="2011" name="Genetics">
        <title>Massive changes in genome architecture accompany the transition to self-fertility in the filamentous fungus Neurospora tetrasperma.</title>
        <authorList>
            <person name="Ellison C.E."/>
            <person name="Stajich J.E."/>
            <person name="Jacobson D.J."/>
            <person name="Natvig D.O."/>
            <person name="Lapidus A."/>
            <person name="Foster B."/>
            <person name="Aerts A."/>
            <person name="Riley R."/>
            <person name="Lindquist E.A."/>
            <person name="Grigoriev I.V."/>
            <person name="Taylor J.W."/>
        </authorList>
    </citation>
    <scope>NUCLEOTIDE SEQUENCE [LARGE SCALE GENOMIC DNA]</scope>
    <source>
        <strain evidence="2">FGSC 2508 / P0657</strain>
    </source>
</reference>
<dbReference type="AlphaFoldDB" id="F8MXD5"/>
<protein>
    <submittedName>
        <fullName evidence="1">Uncharacterized protein</fullName>
    </submittedName>
</protein>
<keyword evidence="2" id="KW-1185">Reference proteome</keyword>
<dbReference type="VEuPathDB" id="FungiDB:NEUTE1DRAFT_118171"/>
<dbReference type="KEGG" id="nte:NEUTE1DRAFT118171"/>
<evidence type="ECO:0000313" key="1">
    <source>
        <dbReference type="EMBL" id="EGO54406.1"/>
    </source>
</evidence>
<dbReference type="RefSeq" id="XP_009854366.1">
    <property type="nucleotide sequence ID" value="XM_009856064.1"/>
</dbReference>